<evidence type="ECO:0000313" key="1">
    <source>
        <dbReference type="EMBL" id="MDR6868500.1"/>
    </source>
</evidence>
<dbReference type="EMBL" id="JAVDUM010000015">
    <property type="protein sequence ID" value="MDR6868500.1"/>
    <property type="molecule type" value="Genomic_DNA"/>
</dbReference>
<organism evidence="1 2">
    <name type="scientific">Microbacterium resistens</name>
    <dbReference type="NCBI Taxonomy" id="156977"/>
    <lineage>
        <taxon>Bacteria</taxon>
        <taxon>Bacillati</taxon>
        <taxon>Actinomycetota</taxon>
        <taxon>Actinomycetes</taxon>
        <taxon>Micrococcales</taxon>
        <taxon>Microbacteriaceae</taxon>
        <taxon>Microbacterium</taxon>
    </lineage>
</organism>
<accession>A0ABU1SFX2</accession>
<comment type="caution">
    <text evidence="1">The sequence shown here is derived from an EMBL/GenBank/DDBJ whole genome shotgun (WGS) entry which is preliminary data.</text>
</comment>
<gene>
    <name evidence="1" type="ORF">J2Y69_003119</name>
</gene>
<protein>
    <recommendedName>
        <fullName evidence="3">GIY-YIG domain-containing protein</fullName>
    </recommendedName>
</protein>
<sequence>MRDGNILPTASWLYVWVDIAEKRVVYVGGTGHDRELRTFLHLTADASGPGRTSAASPAIEGRDVDVLAFRLPEDLPRPEAKRALQEAIAKLDHGVGEDVPIDTGTAVIESIVEAVRRHIEGLR</sequence>
<evidence type="ECO:0000313" key="2">
    <source>
        <dbReference type="Proteomes" id="UP001259347"/>
    </source>
</evidence>
<reference evidence="1 2" key="1">
    <citation type="submission" date="2023-07" db="EMBL/GenBank/DDBJ databases">
        <title>Sorghum-associated microbial communities from plants grown in Nebraska, USA.</title>
        <authorList>
            <person name="Schachtman D."/>
        </authorList>
    </citation>
    <scope>NUCLEOTIDE SEQUENCE [LARGE SCALE GENOMIC DNA]</scope>
    <source>
        <strain evidence="1 2">2980</strain>
    </source>
</reference>
<name>A0ABU1SFX2_9MICO</name>
<dbReference type="Proteomes" id="UP001259347">
    <property type="component" value="Unassembled WGS sequence"/>
</dbReference>
<dbReference type="RefSeq" id="WP_310022379.1">
    <property type="nucleotide sequence ID" value="NZ_JAVDUM010000015.1"/>
</dbReference>
<evidence type="ECO:0008006" key="3">
    <source>
        <dbReference type="Google" id="ProtNLM"/>
    </source>
</evidence>
<keyword evidence="2" id="KW-1185">Reference proteome</keyword>
<proteinExistence type="predicted"/>